<sequence length="115" mass="13775">MTHRQMLIGFFILLPIVFMMCFLSCEKAYPDALKFVGKVWIEKLEQYVQFEKEEVIWKDDAFVFLRHRQDIFKTNWSIIDGIHPIKNVVFYKTEAKHEDTNSDTTDIGFYVPFSR</sequence>
<feature type="transmembrane region" description="Helical" evidence="1">
    <location>
        <begin position="6"/>
        <end position="25"/>
    </location>
</feature>
<name>A0A6M3KQF2_9ZZZZ</name>
<dbReference type="EMBL" id="MT142516">
    <property type="protein sequence ID" value="QJA83714.1"/>
    <property type="molecule type" value="Genomic_DNA"/>
</dbReference>
<dbReference type="AlphaFoldDB" id="A0A6M3KQF2"/>
<keyword evidence="1" id="KW-0812">Transmembrane</keyword>
<proteinExistence type="predicted"/>
<accession>A0A6M3KQF2</accession>
<gene>
    <name evidence="3" type="ORF">MM415A00259_0039</name>
    <name evidence="2" type="ORF">MM415B00452_0029</name>
</gene>
<dbReference type="EMBL" id="MT141529">
    <property type="protein sequence ID" value="QJA64928.1"/>
    <property type="molecule type" value="Genomic_DNA"/>
</dbReference>
<evidence type="ECO:0000313" key="3">
    <source>
        <dbReference type="EMBL" id="QJA83714.1"/>
    </source>
</evidence>
<evidence type="ECO:0000256" key="1">
    <source>
        <dbReference type="SAM" id="Phobius"/>
    </source>
</evidence>
<keyword evidence="1" id="KW-1133">Transmembrane helix</keyword>
<organism evidence="3">
    <name type="scientific">viral metagenome</name>
    <dbReference type="NCBI Taxonomy" id="1070528"/>
    <lineage>
        <taxon>unclassified sequences</taxon>
        <taxon>metagenomes</taxon>
        <taxon>organismal metagenomes</taxon>
    </lineage>
</organism>
<evidence type="ECO:0000313" key="2">
    <source>
        <dbReference type="EMBL" id="QJA64928.1"/>
    </source>
</evidence>
<protein>
    <submittedName>
        <fullName evidence="3">Uncharacterized protein</fullName>
    </submittedName>
</protein>
<keyword evidence="1" id="KW-0472">Membrane</keyword>
<reference evidence="3" key="1">
    <citation type="submission" date="2020-03" db="EMBL/GenBank/DDBJ databases">
        <title>The deep terrestrial virosphere.</title>
        <authorList>
            <person name="Holmfeldt K."/>
            <person name="Nilsson E."/>
            <person name="Simone D."/>
            <person name="Lopez-Fernandez M."/>
            <person name="Wu X."/>
            <person name="de Brujin I."/>
            <person name="Lundin D."/>
            <person name="Andersson A."/>
            <person name="Bertilsson S."/>
            <person name="Dopson M."/>
        </authorList>
    </citation>
    <scope>NUCLEOTIDE SEQUENCE</scope>
    <source>
        <strain evidence="3">MM415A00259</strain>
        <strain evidence="2">MM415B00452</strain>
    </source>
</reference>